<evidence type="ECO:0000313" key="3">
    <source>
        <dbReference type="Proteomes" id="UP000243438"/>
    </source>
</evidence>
<dbReference type="SUPFAM" id="SSF54913">
    <property type="entry name" value="GlnB-like"/>
    <property type="match status" value="1"/>
</dbReference>
<dbReference type="Pfam" id="PF00543">
    <property type="entry name" value="P-II"/>
    <property type="match status" value="1"/>
</dbReference>
<dbReference type="InterPro" id="IPR017918">
    <property type="entry name" value="N-reg_PII_CS"/>
</dbReference>
<comment type="caution">
    <text evidence="2">The sequence shown here is derived from an EMBL/GenBank/DDBJ whole genome shotgun (WGS) entry which is preliminary data.</text>
</comment>
<dbReference type="RefSeq" id="WP_036876134.1">
    <property type="nucleotide sequence ID" value="NZ_KK073873.1"/>
</dbReference>
<dbReference type="PROSITE" id="PS51343">
    <property type="entry name" value="PII_GLNB_DOM"/>
    <property type="match status" value="1"/>
</dbReference>
<protein>
    <submittedName>
        <fullName evidence="2">Nitrogen regulatory protein PII</fullName>
    </submittedName>
</protein>
<dbReference type="InterPro" id="IPR002187">
    <property type="entry name" value="N-reg_PII"/>
</dbReference>
<dbReference type="PANTHER" id="PTHR30115">
    <property type="entry name" value="NITROGEN REGULATORY PROTEIN P-II"/>
    <property type="match status" value="1"/>
</dbReference>
<gene>
    <name evidence="2" type="ORF">XylorDRAFT_0187</name>
</gene>
<dbReference type="Proteomes" id="UP000243438">
    <property type="component" value="Unassembled WGS sequence"/>
</dbReference>
<evidence type="ECO:0000256" key="1">
    <source>
        <dbReference type="RuleBase" id="RU003936"/>
    </source>
</evidence>
<dbReference type="InterPro" id="IPR011322">
    <property type="entry name" value="N-reg_PII-like_a/b"/>
</dbReference>
<dbReference type="PANTHER" id="PTHR30115:SF11">
    <property type="entry name" value="NITROGEN REGULATORY PROTEIN P-II HOMOLOG"/>
    <property type="match status" value="1"/>
</dbReference>
<dbReference type="PRINTS" id="PR00340">
    <property type="entry name" value="PIIGLNB"/>
</dbReference>
<reference evidence="2" key="1">
    <citation type="submission" date="2013-07" db="EMBL/GenBank/DDBJ databases">
        <authorList>
            <consortium name="DOE Joint Genome Institute"/>
            <person name="Anderson I."/>
            <person name="Huntemann M."/>
            <person name="Han J."/>
            <person name="Chen A."/>
            <person name="Kyrpides N."/>
            <person name="Mavromatis K."/>
            <person name="Markowitz V."/>
            <person name="Palaniappan K."/>
            <person name="Ivanova N."/>
            <person name="Schaumberg A."/>
            <person name="Pati A."/>
            <person name="Liolios K."/>
            <person name="Nordberg H.P."/>
            <person name="Cantor M.N."/>
            <person name="Hua S.X."/>
            <person name="Woyke T."/>
        </authorList>
    </citation>
    <scope>NUCLEOTIDE SEQUENCE [LARGE SCALE GENOMIC DNA]</scope>
    <source>
        <strain evidence="2">DSM 17970</strain>
    </source>
</reference>
<dbReference type="InterPro" id="IPR015867">
    <property type="entry name" value="N-reg_PII/ATP_PRibTrfase_C"/>
</dbReference>
<organism evidence="2 3">
    <name type="scientific">Xylanibacter oryzae DSM 17970</name>
    <dbReference type="NCBI Taxonomy" id="915438"/>
    <lineage>
        <taxon>Bacteria</taxon>
        <taxon>Pseudomonadati</taxon>
        <taxon>Bacteroidota</taxon>
        <taxon>Bacteroidia</taxon>
        <taxon>Bacteroidales</taxon>
        <taxon>Prevotellaceae</taxon>
        <taxon>Xylanibacter</taxon>
    </lineage>
</organism>
<comment type="similarity">
    <text evidence="1">Belongs to the P(II) protein family.</text>
</comment>
<proteinExistence type="inferred from homology"/>
<dbReference type="Gene3D" id="3.30.70.120">
    <property type="match status" value="1"/>
</dbReference>
<sequence length="116" mass="13031">MKKIEAIIRTSKFEEVKEALRQAGIEFFSYSDVTGVGNEIRKGELSYRGTVYDTSYIPRQLLTIVVRDINAKKTVEAVLKSAKTGVIGDGKIFVSTLEESYRIRTGEEGDDSLYNK</sequence>
<name>A0ABN0RUF7_9BACT</name>
<dbReference type="PROSITE" id="PS00638">
    <property type="entry name" value="PII_GLNB_CTER"/>
    <property type="match status" value="1"/>
</dbReference>
<keyword evidence="3" id="KW-1185">Reference proteome</keyword>
<evidence type="ECO:0000313" key="2">
    <source>
        <dbReference type="EMBL" id="EXG77840.1"/>
    </source>
</evidence>
<dbReference type="EMBL" id="JFBS01000001">
    <property type="protein sequence ID" value="EXG77840.1"/>
    <property type="molecule type" value="Genomic_DNA"/>
</dbReference>
<dbReference type="SMART" id="SM00938">
    <property type="entry name" value="P-II"/>
    <property type="match status" value="1"/>
</dbReference>
<accession>A0ABN0RUF7</accession>